<protein>
    <submittedName>
        <fullName evidence="5">Tyrosine-type recombinase/integrase</fullName>
    </submittedName>
</protein>
<gene>
    <name evidence="5" type="ORF">HA482_27490</name>
</gene>
<dbReference type="Gene3D" id="1.10.443.10">
    <property type="entry name" value="Intergrase catalytic core"/>
    <property type="match status" value="1"/>
</dbReference>
<evidence type="ECO:0000256" key="1">
    <source>
        <dbReference type="ARBA" id="ARBA00022829"/>
    </source>
</evidence>
<evidence type="ECO:0000256" key="3">
    <source>
        <dbReference type="ARBA" id="ARBA00023172"/>
    </source>
</evidence>
<proteinExistence type="predicted"/>
<evidence type="ECO:0000259" key="4">
    <source>
        <dbReference type="PROSITE" id="PS51898"/>
    </source>
</evidence>
<keyword evidence="1" id="KW-0159">Chromosome partition</keyword>
<keyword evidence="2" id="KW-0229">DNA integration</keyword>
<evidence type="ECO:0000313" key="5">
    <source>
        <dbReference type="EMBL" id="MBC9981961.1"/>
    </source>
</evidence>
<dbReference type="PANTHER" id="PTHR30349">
    <property type="entry name" value="PHAGE INTEGRASE-RELATED"/>
    <property type="match status" value="1"/>
</dbReference>
<sequence>MTGPLEFERHVDDYLAIRKAVGLTNTRHGRGLRDFIAYAKNIGATDGSPIRAATAVSWAWDHAPATCGIRGRGDRLILVRGFLNYLAAIIPGTEVPGSRVIAAGRRRRPYVFSDDEMTTLINSARQQNSYVPFRPIVLSTMLGLLGSTGVRVGEACRLTIADVRLADAHPHLQILQTKLHKSRIVPIHATVVVALRGYFEERRAHERDTWGDRLFVNRDGCPLDVHDLGRWFTSLCQSVGIEPANPRDRRPCLTSFRHTFAVRRLCEWHNAGLDVQSLLPTLAVYLGHVGPESSYWYLSATPDLLRAAGARFTLDRSAGGEG</sequence>
<evidence type="ECO:0000313" key="6">
    <source>
        <dbReference type="Proteomes" id="UP000639516"/>
    </source>
</evidence>
<dbReference type="EMBL" id="JAATTO010000044">
    <property type="protein sequence ID" value="MBC9981961.1"/>
    <property type="molecule type" value="Genomic_DNA"/>
</dbReference>
<comment type="caution">
    <text evidence="5">The sequence shown here is derived from an EMBL/GenBank/DDBJ whole genome shotgun (WGS) entry which is preliminary data.</text>
</comment>
<keyword evidence="6" id="KW-1185">Reference proteome</keyword>
<dbReference type="InterPro" id="IPR013762">
    <property type="entry name" value="Integrase-like_cat_sf"/>
</dbReference>
<accession>A0ABR7UED7</accession>
<dbReference type="InterPro" id="IPR050090">
    <property type="entry name" value="Tyrosine_recombinase_XerCD"/>
</dbReference>
<dbReference type="RefSeq" id="WP_188103610.1">
    <property type="nucleotide sequence ID" value="NZ_JAANIH010000034.1"/>
</dbReference>
<dbReference type="Proteomes" id="UP000639516">
    <property type="component" value="Unassembled WGS sequence"/>
</dbReference>
<keyword evidence="3" id="KW-0233">DNA recombination</keyword>
<dbReference type="SUPFAM" id="SSF56349">
    <property type="entry name" value="DNA breaking-rejoining enzymes"/>
    <property type="match status" value="1"/>
</dbReference>
<dbReference type="InterPro" id="IPR011010">
    <property type="entry name" value="DNA_brk_join_enz"/>
</dbReference>
<feature type="domain" description="Tyr recombinase" evidence="4">
    <location>
        <begin position="107"/>
        <end position="310"/>
    </location>
</feature>
<name>A0ABR7UED7_9BRAD</name>
<dbReference type="PANTHER" id="PTHR30349:SF81">
    <property type="entry name" value="TYROSINE RECOMBINASE XERC"/>
    <property type="match status" value="1"/>
</dbReference>
<dbReference type="PROSITE" id="PS51898">
    <property type="entry name" value="TYR_RECOMBINASE"/>
    <property type="match status" value="1"/>
</dbReference>
<evidence type="ECO:0000256" key="2">
    <source>
        <dbReference type="ARBA" id="ARBA00022908"/>
    </source>
</evidence>
<organism evidence="5 6">
    <name type="scientific">Bradyrhizobium campsiandrae</name>
    <dbReference type="NCBI Taxonomy" id="1729892"/>
    <lineage>
        <taxon>Bacteria</taxon>
        <taxon>Pseudomonadati</taxon>
        <taxon>Pseudomonadota</taxon>
        <taxon>Alphaproteobacteria</taxon>
        <taxon>Hyphomicrobiales</taxon>
        <taxon>Nitrobacteraceae</taxon>
        <taxon>Bradyrhizobium</taxon>
    </lineage>
</organism>
<reference evidence="5 6" key="1">
    <citation type="journal article" date="2020" name="Arch. Microbiol.">
        <title>Bradyrhizobium campsiandrae sp. nov., a nitrogen-fixing bacterial strain isolated from a native leguminous tree from the Amazon adapted to flooded conditions.</title>
        <authorList>
            <person name="Cabral Michel D."/>
            <person name="Martins da Costa E."/>
            <person name="Azarias Guimaraes A."/>
            <person name="Soares de Carvalho T."/>
            <person name="Santos de Castro Caputo P."/>
            <person name="Willems A."/>
            <person name="de Souza Moreira F.M."/>
        </authorList>
    </citation>
    <scope>NUCLEOTIDE SEQUENCE [LARGE SCALE GENOMIC DNA]</scope>
    <source>
        <strain evidence="6">INPA 384B</strain>
    </source>
</reference>
<dbReference type="Pfam" id="PF00589">
    <property type="entry name" value="Phage_integrase"/>
    <property type="match status" value="1"/>
</dbReference>
<dbReference type="InterPro" id="IPR002104">
    <property type="entry name" value="Integrase_catalytic"/>
</dbReference>